<dbReference type="EMBL" id="CM044703">
    <property type="protein sequence ID" value="KAI5673815.1"/>
    <property type="molecule type" value="Genomic_DNA"/>
</dbReference>
<name>A0ACC0BMG9_CATRO</name>
<accession>A0ACC0BMG9</accession>
<organism evidence="1 2">
    <name type="scientific">Catharanthus roseus</name>
    <name type="common">Madagascar periwinkle</name>
    <name type="synonym">Vinca rosea</name>
    <dbReference type="NCBI Taxonomy" id="4058"/>
    <lineage>
        <taxon>Eukaryota</taxon>
        <taxon>Viridiplantae</taxon>
        <taxon>Streptophyta</taxon>
        <taxon>Embryophyta</taxon>
        <taxon>Tracheophyta</taxon>
        <taxon>Spermatophyta</taxon>
        <taxon>Magnoliopsida</taxon>
        <taxon>eudicotyledons</taxon>
        <taxon>Gunneridae</taxon>
        <taxon>Pentapetalae</taxon>
        <taxon>asterids</taxon>
        <taxon>lamiids</taxon>
        <taxon>Gentianales</taxon>
        <taxon>Apocynaceae</taxon>
        <taxon>Rauvolfioideae</taxon>
        <taxon>Vinceae</taxon>
        <taxon>Catharanthinae</taxon>
        <taxon>Catharanthus</taxon>
    </lineage>
</organism>
<evidence type="ECO:0000313" key="1">
    <source>
        <dbReference type="EMBL" id="KAI5673815.1"/>
    </source>
</evidence>
<protein>
    <submittedName>
        <fullName evidence="1">Uncharacterized protein</fullName>
    </submittedName>
</protein>
<keyword evidence="2" id="KW-1185">Reference proteome</keyword>
<gene>
    <name evidence="1" type="ORF">M9H77_14179</name>
</gene>
<evidence type="ECO:0000313" key="2">
    <source>
        <dbReference type="Proteomes" id="UP001060085"/>
    </source>
</evidence>
<comment type="caution">
    <text evidence="1">The sequence shown here is derived from an EMBL/GenBank/DDBJ whole genome shotgun (WGS) entry which is preliminary data.</text>
</comment>
<proteinExistence type="predicted"/>
<dbReference type="Proteomes" id="UP001060085">
    <property type="component" value="Linkage Group LG03"/>
</dbReference>
<reference evidence="2" key="1">
    <citation type="journal article" date="2023" name="Nat. Plants">
        <title>Single-cell RNA sequencing provides a high-resolution roadmap for understanding the multicellular compartmentation of specialized metabolism.</title>
        <authorList>
            <person name="Sun S."/>
            <person name="Shen X."/>
            <person name="Li Y."/>
            <person name="Li Y."/>
            <person name="Wang S."/>
            <person name="Li R."/>
            <person name="Zhang H."/>
            <person name="Shen G."/>
            <person name="Guo B."/>
            <person name="Wei J."/>
            <person name="Xu J."/>
            <person name="St-Pierre B."/>
            <person name="Chen S."/>
            <person name="Sun C."/>
        </authorList>
    </citation>
    <scope>NUCLEOTIDE SEQUENCE [LARGE SCALE GENOMIC DNA]</scope>
</reference>
<sequence length="258" mass="29845">MQLVCHQFQLRHVLSASYAEGESERERLVQHLLVKEDDHKLLVDLEKRISEGEDLSDLAEEHSICPSNVEGGMLGWVRKGQMVPEFEDVAFSAPLNKIVRCKTEFGWHLLQVISERESMLGHIQPTELHVKMQDPSFLQEVQLIDVREADEVYDTIHNCCFYNKSNFDNPTGQAYMNQNWGFEPNERSNKFVDTYSSPLQERKQYNTVIYLKGFCAQASLPGFKVLPLSQFAYWGPKVSREFDPEKDTYVLVNICSYI</sequence>